<dbReference type="EMBL" id="JYDJ01000036">
    <property type="protein sequence ID" value="KRX47945.1"/>
    <property type="molecule type" value="Genomic_DNA"/>
</dbReference>
<dbReference type="OrthoDB" id="10593725at2759"/>
<comment type="caution">
    <text evidence="1">The sequence shown here is derived from an EMBL/GenBank/DDBJ whole genome shotgun (WGS) entry which is preliminary data.</text>
</comment>
<reference evidence="1 2" key="1">
    <citation type="submission" date="2015-01" db="EMBL/GenBank/DDBJ databases">
        <title>Evolution of Trichinella species and genotypes.</title>
        <authorList>
            <person name="Korhonen P.K."/>
            <person name="Edoardo P."/>
            <person name="Giuseppe L.R."/>
            <person name="Gasser R.B."/>
        </authorList>
    </citation>
    <scope>NUCLEOTIDE SEQUENCE [LARGE SCALE GENOMIC DNA]</scope>
    <source>
        <strain evidence="1">ISS417</strain>
    </source>
</reference>
<organism evidence="1 2">
    <name type="scientific">Trichinella murrelli</name>
    <dbReference type="NCBI Taxonomy" id="144512"/>
    <lineage>
        <taxon>Eukaryota</taxon>
        <taxon>Metazoa</taxon>
        <taxon>Ecdysozoa</taxon>
        <taxon>Nematoda</taxon>
        <taxon>Enoplea</taxon>
        <taxon>Dorylaimia</taxon>
        <taxon>Trichinellida</taxon>
        <taxon>Trichinellidae</taxon>
        <taxon>Trichinella</taxon>
    </lineage>
</organism>
<proteinExistence type="predicted"/>
<keyword evidence="2" id="KW-1185">Reference proteome</keyword>
<gene>
    <name evidence="1" type="ORF">T05_4652</name>
</gene>
<evidence type="ECO:0000313" key="2">
    <source>
        <dbReference type="Proteomes" id="UP000055048"/>
    </source>
</evidence>
<sequence length="266" mass="30943">MYLLKYFLQLAKLALSHSDCNFVNKFLFYSNESFFELFISRNKQNFTLVALYDNNNQMNMFNNGSSFCRNICGTIIIHDVLLLNKQHGLLLGCQLLLWKGLFCQYCSALFKLPLNVSLYLPVVVVSLHWIETVKPSCSKESSSSLLVYFQTSNQHLFPLQYELETPRKFLRIIYRLQYNESQQEISCRRSFGAVKLIPIFLTANGHQFGKCPNSVKLSQQRKCSNCGISNVISEMPIRKSHLILQHLSCKKCIRRDKWTDRQIDVQ</sequence>
<protein>
    <submittedName>
        <fullName evidence="1">Uncharacterized protein</fullName>
    </submittedName>
</protein>
<accession>A0A0V0U9G1</accession>
<dbReference type="Proteomes" id="UP000055048">
    <property type="component" value="Unassembled WGS sequence"/>
</dbReference>
<dbReference type="AlphaFoldDB" id="A0A0V0U9G1"/>
<name>A0A0V0U9G1_9BILA</name>
<evidence type="ECO:0000313" key="1">
    <source>
        <dbReference type="EMBL" id="KRX47945.1"/>
    </source>
</evidence>